<protein>
    <recommendedName>
        <fullName evidence="3">MmcQ/YjbR family DNA-binding protein</fullName>
    </recommendedName>
</protein>
<evidence type="ECO:0000313" key="2">
    <source>
        <dbReference type="Proteomes" id="UP000262969"/>
    </source>
</evidence>
<evidence type="ECO:0000313" key="1">
    <source>
        <dbReference type="EMBL" id="HCL03243.1"/>
    </source>
</evidence>
<accession>A0A3D2X9H1</accession>
<reference evidence="1 2" key="1">
    <citation type="journal article" date="2018" name="Nat. Biotechnol.">
        <title>A standardized bacterial taxonomy based on genome phylogeny substantially revises the tree of life.</title>
        <authorList>
            <person name="Parks D.H."/>
            <person name="Chuvochina M."/>
            <person name="Waite D.W."/>
            <person name="Rinke C."/>
            <person name="Skarshewski A."/>
            <person name="Chaumeil P.A."/>
            <person name="Hugenholtz P."/>
        </authorList>
    </citation>
    <scope>NUCLEOTIDE SEQUENCE [LARGE SCALE GENOMIC DNA]</scope>
    <source>
        <strain evidence="1">UBA11728</strain>
    </source>
</reference>
<dbReference type="InterPro" id="IPR058532">
    <property type="entry name" value="YjbR/MT2646/Rv2570-like"/>
</dbReference>
<dbReference type="Gene3D" id="3.90.1150.30">
    <property type="match status" value="1"/>
</dbReference>
<dbReference type="AlphaFoldDB" id="A0A3D2X9H1"/>
<proteinExistence type="predicted"/>
<dbReference type="SUPFAM" id="SSF142906">
    <property type="entry name" value="YjbR-like"/>
    <property type="match status" value="1"/>
</dbReference>
<gene>
    <name evidence="1" type="ORF">DHW61_12690</name>
</gene>
<sequence length="125" mass="14972">MNATAKEVMEYCLTKKDAYIEYPFGEVPIVFKVRKKIFAELYPNPEDYKLTLKCDMVLADFYREQYPSVVVRGYHCPPVQQPYRNTIWIAKIDKEILFDMIDHSFIQVIKSLPKREQVDFFEIYK</sequence>
<evidence type="ECO:0008006" key="3">
    <source>
        <dbReference type="Google" id="ProtNLM"/>
    </source>
</evidence>
<name>A0A3D2X9H1_9FIRM</name>
<dbReference type="InterPro" id="IPR038056">
    <property type="entry name" value="YjbR-like_sf"/>
</dbReference>
<dbReference type="Pfam" id="PF04237">
    <property type="entry name" value="YjbR"/>
    <property type="match status" value="1"/>
</dbReference>
<dbReference type="EMBL" id="DPVV01000429">
    <property type="protein sequence ID" value="HCL03243.1"/>
    <property type="molecule type" value="Genomic_DNA"/>
</dbReference>
<comment type="caution">
    <text evidence="1">The sequence shown here is derived from an EMBL/GenBank/DDBJ whole genome shotgun (WGS) entry which is preliminary data.</text>
</comment>
<dbReference type="Proteomes" id="UP000262969">
    <property type="component" value="Unassembled WGS sequence"/>
</dbReference>
<organism evidence="1 2">
    <name type="scientific">Lachnoclostridium phytofermentans</name>
    <dbReference type="NCBI Taxonomy" id="66219"/>
    <lineage>
        <taxon>Bacteria</taxon>
        <taxon>Bacillati</taxon>
        <taxon>Bacillota</taxon>
        <taxon>Clostridia</taxon>
        <taxon>Lachnospirales</taxon>
        <taxon>Lachnospiraceae</taxon>
    </lineage>
</organism>